<organism evidence="10 11">
    <name type="scientific">Pneumocystis wakefieldiae</name>
    <dbReference type="NCBI Taxonomy" id="38082"/>
    <lineage>
        <taxon>Eukaryota</taxon>
        <taxon>Fungi</taxon>
        <taxon>Dikarya</taxon>
        <taxon>Ascomycota</taxon>
        <taxon>Taphrinomycotina</taxon>
        <taxon>Pneumocystomycetes</taxon>
        <taxon>Pneumocystaceae</taxon>
        <taxon>Pneumocystis</taxon>
    </lineage>
</organism>
<dbReference type="GO" id="GO:0008615">
    <property type="term" value="P:pyridoxine biosynthetic process"/>
    <property type="evidence" value="ECO:0007669"/>
    <property type="project" value="InterPro"/>
</dbReference>
<evidence type="ECO:0000259" key="8">
    <source>
        <dbReference type="Pfam" id="PF01243"/>
    </source>
</evidence>
<dbReference type="EMBL" id="CP054548">
    <property type="protein sequence ID" value="QSL67132.1"/>
    <property type="molecule type" value="Genomic_DNA"/>
</dbReference>
<feature type="domain" description="Pyridoxine 5'-phosphate oxidase dimerisation C-terminal" evidence="9">
    <location>
        <begin position="185"/>
        <end position="225"/>
    </location>
</feature>
<dbReference type="InterPro" id="IPR000659">
    <property type="entry name" value="Pyridox_Oxase"/>
</dbReference>
<name>A0A899G4R8_9ASCO</name>
<dbReference type="Pfam" id="PF10590">
    <property type="entry name" value="PNP_phzG_C"/>
    <property type="match status" value="1"/>
</dbReference>
<dbReference type="NCBIfam" id="TIGR00558">
    <property type="entry name" value="pdxH"/>
    <property type="match status" value="1"/>
</dbReference>
<evidence type="ECO:0000256" key="1">
    <source>
        <dbReference type="ARBA" id="ARBA00001917"/>
    </source>
</evidence>
<evidence type="ECO:0000259" key="9">
    <source>
        <dbReference type="Pfam" id="PF10590"/>
    </source>
</evidence>
<protein>
    <recommendedName>
        <fullName evidence="4">pyridoxal 5'-phosphate synthase</fullName>
        <ecNumber evidence="4">1.4.3.5</ecNumber>
    </recommendedName>
</protein>
<evidence type="ECO:0000256" key="2">
    <source>
        <dbReference type="ARBA" id="ARBA00004738"/>
    </source>
</evidence>
<keyword evidence="7" id="KW-0560">Oxidoreductase</keyword>
<dbReference type="GO" id="GO:0010181">
    <property type="term" value="F:FMN binding"/>
    <property type="evidence" value="ECO:0007669"/>
    <property type="project" value="InterPro"/>
</dbReference>
<dbReference type="PANTHER" id="PTHR10851">
    <property type="entry name" value="PYRIDOXINE-5-PHOSPHATE OXIDASE"/>
    <property type="match status" value="1"/>
</dbReference>
<evidence type="ECO:0000313" key="10">
    <source>
        <dbReference type="EMBL" id="QSL67132.1"/>
    </source>
</evidence>
<accession>A0A899G4R8</accession>
<reference evidence="10" key="1">
    <citation type="submission" date="2020-06" db="EMBL/GenBank/DDBJ databases">
        <title>Genomes of multiple members of Pneumocystis genus reveal paths to human pathogen Pneumocystis jirovecii.</title>
        <authorList>
            <person name="Cisse O.H."/>
            <person name="Ma L."/>
            <person name="Dekker J."/>
            <person name="Khil P."/>
            <person name="Jo J."/>
            <person name="Brenchley J."/>
            <person name="Blair R."/>
            <person name="Pahar B."/>
            <person name="Chabe M."/>
            <person name="Van Rompay K.A."/>
            <person name="Keesler R."/>
            <person name="Sukura A."/>
            <person name="Hirsch V."/>
            <person name="Kutty G."/>
            <person name="Liu Y."/>
            <person name="Peng L."/>
            <person name="Chen J."/>
            <person name="Song J."/>
            <person name="Weissenbacher-Lang C."/>
            <person name="Xu J."/>
            <person name="Upham N.S."/>
            <person name="Stajich J.E."/>
            <person name="Cuomo C.A."/>
            <person name="Cushion M.T."/>
            <person name="Kovacs J.A."/>
        </authorList>
    </citation>
    <scope>NUCLEOTIDE SEQUENCE</scope>
    <source>
        <strain evidence="10">2A</strain>
    </source>
</reference>
<gene>
    <name evidence="10" type="ORF">MERGE_001521</name>
</gene>
<keyword evidence="5" id="KW-0285">Flavoprotein</keyword>
<evidence type="ECO:0000256" key="5">
    <source>
        <dbReference type="ARBA" id="ARBA00022630"/>
    </source>
</evidence>
<dbReference type="Gene3D" id="2.30.110.10">
    <property type="entry name" value="Electron Transport, Fmn-binding Protein, Chain A"/>
    <property type="match status" value="1"/>
</dbReference>
<dbReference type="Pfam" id="PF01243">
    <property type="entry name" value="PNPOx_N"/>
    <property type="match status" value="1"/>
</dbReference>
<dbReference type="InterPro" id="IPR019576">
    <property type="entry name" value="Pyridoxamine_oxidase_dimer_C"/>
</dbReference>
<feature type="domain" description="Pyridoxamine 5'-phosphate oxidase N-terminal" evidence="8">
    <location>
        <begin position="46"/>
        <end position="166"/>
    </location>
</feature>
<dbReference type="InterPro" id="IPR011576">
    <property type="entry name" value="Pyridox_Oxase_N"/>
</dbReference>
<keyword evidence="11" id="KW-1185">Reference proteome</keyword>
<dbReference type="GO" id="GO:0004733">
    <property type="term" value="F:pyridoxamine phosphate oxidase activity"/>
    <property type="evidence" value="ECO:0007669"/>
    <property type="project" value="UniProtKB-EC"/>
</dbReference>
<dbReference type="EC" id="1.4.3.5" evidence="4"/>
<evidence type="ECO:0000256" key="4">
    <source>
        <dbReference type="ARBA" id="ARBA00012801"/>
    </source>
</evidence>
<comment type="cofactor">
    <cofactor evidence="1">
        <name>FMN</name>
        <dbReference type="ChEBI" id="CHEBI:58210"/>
    </cofactor>
</comment>
<comment type="pathway">
    <text evidence="2">Cofactor metabolism; pyridoxal 5'-phosphate salvage; pyridoxal 5'-phosphate from pyridoxamine 5'-phosphate: step 1/1.</text>
</comment>
<evidence type="ECO:0000313" key="11">
    <source>
        <dbReference type="Proteomes" id="UP000663699"/>
    </source>
</evidence>
<dbReference type="PIRSF" id="PIRSF000190">
    <property type="entry name" value="Pyd_amn-ph_oxd"/>
    <property type="match status" value="1"/>
</dbReference>
<dbReference type="UniPathway" id="UPA01068">
    <property type="reaction ID" value="UER00304"/>
</dbReference>
<dbReference type="SUPFAM" id="SSF50475">
    <property type="entry name" value="FMN-binding split barrel"/>
    <property type="match status" value="1"/>
</dbReference>
<dbReference type="PANTHER" id="PTHR10851:SF0">
    <property type="entry name" value="PYRIDOXINE-5'-PHOSPHATE OXIDASE"/>
    <property type="match status" value="1"/>
</dbReference>
<dbReference type="NCBIfam" id="NF004231">
    <property type="entry name" value="PRK05679.1"/>
    <property type="match status" value="1"/>
</dbReference>
<keyword evidence="6" id="KW-0288">FMN</keyword>
<proteinExistence type="inferred from homology"/>
<evidence type="ECO:0000256" key="3">
    <source>
        <dbReference type="ARBA" id="ARBA00005037"/>
    </source>
</evidence>
<evidence type="ECO:0000256" key="6">
    <source>
        <dbReference type="ARBA" id="ARBA00022643"/>
    </source>
</evidence>
<evidence type="ECO:0000256" key="7">
    <source>
        <dbReference type="ARBA" id="ARBA00023002"/>
    </source>
</evidence>
<dbReference type="InterPro" id="IPR012349">
    <property type="entry name" value="Split_barrel_FMN-bd"/>
</dbReference>
<dbReference type="OrthoDB" id="303614at2759"/>
<sequence>MPPEQIENLITIKDNRPYSIGRLSLENLESDPFKTFENWYKEAVNIEEANAVTLSTASLPSGRVSGRMVLLKELDSRGFVIYSNLETSRKSQDLRSNAWAALTFYWKPLEKQVRVEGKVEYLSIEESQKYYDTRPLLSRLGAWASPQSVCLKDRLELEEKFEEIKKKFSDELNSEDAKIPVPPFWGGIRIVPESIEFWQGRENRLHDRFVYIKHKSGWDIHRLAP</sequence>
<dbReference type="PROSITE" id="PS01064">
    <property type="entry name" value="PYRIDOX_OXIDASE"/>
    <property type="match status" value="1"/>
</dbReference>
<dbReference type="HAMAP" id="MF_01629">
    <property type="entry name" value="PdxH"/>
    <property type="match status" value="1"/>
</dbReference>
<dbReference type="InterPro" id="IPR019740">
    <property type="entry name" value="Pyridox_Oxase_CS"/>
</dbReference>
<dbReference type="AlphaFoldDB" id="A0A899G4R8"/>
<comment type="pathway">
    <text evidence="3">Cofactor metabolism; pyridoxal 5'-phosphate salvage; pyridoxal 5'-phosphate from pyridoxine 5'-phosphate: step 1/1.</text>
</comment>
<dbReference type="Proteomes" id="UP000663699">
    <property type="component" value="Chromosome 17"/>
</dbReference>